<dbReference type="Proteomes" id="UP000184522">
    <property type="component" value="Unassembled WGS sequence"/>
</dbReference>
<keyword evidence="10" id="KW-1185">Reference proteome</keyword>
<dbReference type="Pfam" id="PF02565">
    <property type="entry name" value="RecO_C"/>
    <property type="match status" value="1"/>
</dbReference>
<dbReference type="Gene3D" id="2.40.50.140">
    <property type="entry name" value="Nucleic acid-binding proteins"/>
    <property type="match status" value="1"/>
</dbReference>
<evidence type="ECO:0000313" key="9">
    <source>
        <dbReference type="EMBL" id="SHG73056.1"/>
    </source>
</evidence>
<gene>
    <name evidence="7" type="primary">recO</name>
    <name evidence="9" type="ORF">SAMN05444148_0819</name>
</gene>
<protein>
    <recommendedName>
        <fullName evidence="2 7">DNA repair protein RecO</fullName>
    </recommendedName>
    <alternativeName>
        <fullName evidence="6 7">Recombination protein O</fullName>
    </alternativeName>
</protein>
<evidence type="ECO:0000259" key="8">
    <source>
        <dbReference type="Pfam" id="PF11967"/>
    </source>
</evidence>
<dbReference type="InterPro" id="IPR012340">
    <property type="entry name" value="NA-bd_OB-fold"/>
</dbReference>
<dbReference type="InterPro" id="IPR042242">
    <property type="entry name" value="RecO_C"/>
</dbReference>
<dbReference type="STRING" id="1089305.SAMN05444148_0819"/>
<dbReference type="EMBL" id="FQWS01000001">
    <property type="protein sequence ID" value="SHG73056.1"/>
    <property type="molecule type" value="Genomic_DNA"/>
</dbReference>
<dbReference type="GO" id="GO:0006302">
    <property type="term" value="P:double-strand break repair"/>
    <property type="evidence" value="ECO:0007669"/>
    <property type="project" value="TreeGrafter"/>
</dbReference>
<dbReference type="GO" id="GO:0006310">
    <property type="term" value="P:DNA recombination"/>
    <property type="evidence" value="ECO:0007669"/>
    <property type="project" value="UniProtKB-UniRule"/>
</dbReference>
<dbReference type="Gene3D" id="1.20.1440.120">
    <property type="entry name" value="Recombination protein O, C-terminal domain"/>
    <property type="match status" value="1"/>
</dbReference>
<dbReference type="PANTHER" id="PTHR33991:SF1">
    <property type="entry name" value="DNA REPAIR PROTEIN RECO"/>
    <property type="match status" value="1"/>
</dbReference>
<evidence type="ECO:0000256" key="6">
    <source>
        <dbReference type="ARBA" id="ARBA00033409"/>
    </source>
</evidence>
<dbReference type="SUPFAM" id="SSF50249">
    <property type="entry name" value="Nucleic acid-binding proteins"/>
    <property type="match status" value="1"/>
</dbReference>
<evidence type="ECO:0000256" key="1">
    <source>
        <dbReference type="ARBA" id="ARBA00007452"/>
    </source>
</evidence>
<dbReference type="PANTHER" id="PTHR33991">
    <property type="entry name" value="DNA REPAIR PROTEIN RECO"/>
    <property type="match status" value="1"/>
</dbReference>
<evidence type="ECO:0000313" key="10">
    <source>
        <dbReference type="Proteomes" id="UP000184522"/>
    </source>
</evidence>
<proteinExistence type="inferred from homology"/>
<dbReference type="OrthoDB" id="9789152at2"/>
<sequence length="240" mass="28226">MLTKTNLIVLSKLKYKDYDLIVKTYTKHRGTVSYLIKGGLKSSKSSRAKAVYFQPLMQLSVEENYKPNQSLHYLKEIKTNYLYKTLYTNVYKSAIVLFLSELMSIVLKEEERNEDLFQFIETAFQYLDSEDSFANFHLLYLLKLSRYLGFQLDAPRDNSKYFNLQSGYFENVSYGQYSISGKNLTLLKELQGINFDELHNIKLNARERQDFLGVLLLYFELHLEGFKKPKSLTVLNEVFR</sequence>
<evidence type="ECO:0000256" key="5">
    <source>
        <dbReference type="ARBA" id="ARBA00023204"/>
    </source>
</evidence>
<keyword evidence="3 7" id="KW-0227">DNA damage</keyword>
<dbReference type="GO" id="GO:0043590">
    <property type="term" value="C:bacterial nucleoid"/>
    <property type="evidence" value="ECO:0007669"/>
    <property type="project" value="TreeGrafter"/>
</dbReference>
<dbReference type="HAMAP" id="MF_00201">
    <property type="entry name" value="RecO"/>
    <property type="match status" value="1"/>
</dbReference>
<evidence type="ECO:0000256" key="2">
    <source>
        <dbReference type="ARBA" id="ARBA00021310"/>
    </source>
</evidence>
<keyword evidence="5 7" id="KW-0234">DNA repair</keyword>
<feature type="domain" description="DNA replication/recombination mediator RecO N-terminal" evidence="8">
    <location>
        <begin position="1"/>
        <end position="79"/>
    </location>
</feature>
<dbReference type="InterPro" id="IPR037278">
    <property type="entry name" value="ARFGAP/RecO"/>
</dbReference>
<dbReference type="SUPFAM" id="SSF57863">
    <property type="entry name" value="ArfGap/RecO-like zinc finger"/>
    <property type="match status" value="1"/>
</dbReference>
<name>A0A1M5M707_9FLAO</name>
<organism evidence="9 10">
    <name type="scientific">Winogradskyella jejuensis</name>
    <dbReference type="NCBI Taxonomy" id="1089305"/>
    <lineage>
        <taxon>Bacteria</taxon>
        <taxon>Pseudomonadati</taxon>
        <taxon>Bacteroidota</taxon>
        <taxon>Flavobacteriia</taxon>
        <taxon>Flavobacteriales</taxon>
        <taxon>Flavobacteriaceae</taxon>
        <taxon>Winogradskyella</taxon>
    </lineage>
</organism>
<keyword evidence="4 7" id="KW-0233">DNA recombination</keyword>
<reference evidence="10" key="1">
    <citation type="submission" date="2016-11" db="EMBL/GenBank/DDBJ databases">
        <authorList>
            <person name="Varghese N."/>
            <person name="Submissions S."/>
        </authorList>
    </citation>
    <scope>NUCLEOTIDE SEQUENCE [LARGE SCALE GENOMIC DNA]</scope>
    <source>
        <strain evidence="10">DSM 25330</strain>
    </source>
</reference>
<dbReference type="InterPro" id="IPR003717">
    <property type="entry name" value="RecO"/>
</dbReference>
<dbReference type="AlphaFoldDB" id="A0A1M5M707"/>
<dbReference type="Pfam" id="PF11967">
    <property type="entry name" value="RecO_N"/>
    <property type="match status" value="1"/>
</dbReference>
<accession>A0A1M5M707</accession>
<dbReference type="InterPro" id="IPR022572">
    <property type="entry name" value="DNA_rep/recomb_RecO_N"/>
</dbReference>
<evidence type="ECO:0000256" key="3">
    <source>
        <dbReference type="ARBA" id="ARBA00022763"/>
    </source>
</evidence>
<dbReference type="NCBIfam" id="TIGR00613">
    <property type="entry name" value="reco"/>
    <property type="match status" value="1"/>
</dbReference>
<dbReference type="RefSeq" id="WP_073083460.1">
    <property type="nucleotide sequence ID" value="NZ_FQWS01000001.1"/>
</dbReference>
<evidence type="ECO:0000256" key="4">
    <source>
        <dbReference type="ARBA" id="ARBA00023172"/>
    </source>
</evidence>
<comment type="function">
    <text evidence="7">Involved in DNA repair and RecF pathway recombination.</text>
</comment>
<evidence type="ECO:0000256" key="7">
    <source>
        <dbReference type="HAMAP-Rule" id="MF_00201"/>
    </source>
</evidence>
<comment type="similarity">
    <text evidence="1 7">Belongs to the RecO family.</text>
</comment>